<evidence type="ECO:0000256" key="1">
    <source>
        <dbReference type="ARBA" id="ARBA00006738"/>
    </source>
</evidence>
<dbReference type="InterPro" id="IPR003509">
    <property type="entry name" value="UPF0102_YraN-like"/>
</dbReference>
<dbReference type="InterPro" id="IPR011335">
    <property type="entry name" value="Restrct_endonuc-II-like"/>
</dbReference>
<dbReference type="Gene3D" id="3.40.1350.10">
    <property type="match status" value="1"/>
</dbReference>
<name>A0A368L0T0_9BURK</name>
<accession>A0A368L0T0</accession>
<dbReference type="HAMAP" id="MF_00048">
    <property type="entry name" value="UPF0102"/>
    <property type="match status" value="1"/>
</dbReference>
<evidence type="ECO:0000256" key="2">
    <source>
        <dbReference type="HAMAP-Rule" id="MF_00048"/>
    </source>
</evidence>
<dbReference type="PANTHER" id="PTHR34039">
    <property type="entry name" value="UPF0102 PROTEIN YRAN"/>
    <property type="match status" value="1"/>
</dbReference>
<dbReference type="Proteomes" id="UP000252357">
    <property type="component" value="Unassembled WGS sequence"/>
</dbReference>
<dbReference type="NCBIfam" id="NF009150">
    <property type="entry name" value="PRK12497.1-3"/>
    <property type="match status" value="1"/>
</dbReference>
<dbReference type="EMBL" id="QPGB01000004">
    <property type="protein sequence ID" value="RCS57171.1"/>
    <property type="molecule type" value="Genomic_DNA"/>
</dbReference>
<dbReference type="OrthoDB" id="9794876at2"/>
<dbReference type="NCBIfam" id="TIGR00252">
    <property type="entry name" value="YraN family protein"/>
    <property type="match status" value="1"/>
</dbReference>
<dbReference type="PANTHER" id="PTHR34039:SF1">
    <property type="entry name" value="UPF0102 PROTEIN YRAN"/>
    <property type="match status" value="1"/>
</dbReference>
<dbReference type="SUPFAM" id="SSF52980">
    <property type="entry name" value="Restriction endonuclease-like"/>
    <property type="match status" value="1"/>
</dbReference>
<evidence type="ECO:0000313" key="3">
    <source>
        <dbReference type="EMBL" id="RCS57171.1"/>
    </source>
</evidence>
<dbReference type="Pfam" id="PF02021">
    <property type="entry name" value="UPF0102"/>
    <property type="match status" value="1"/>
</dbReference>
<dbReference type="AlphaFoldDB" id="A0A368L0T0"/>
<protein>
    <recommendedName>
        <fullName evidence="2">UPF0102 protein DU000_09750</fullName>
    </recommendedName>
</protein>
<reference evidence="3 4" key="1">
    <citation type="journal article" date="2018" name="Int. J. Syst. Evol. Microbiol.">
        <title>Parvibium lacunae gen. nov., sp. nov., a new member of the family Alcaligenaceae isolated from a freshwater pond.</title>
        <authorList>
            <person name="Chen W.M."/>
            <person name="Xie P.B."/>
            <person name="Hsu M.Y."/>
            <person name="Sheu S.Y."/>
        </authorList>
    </citation>
    <scope>NUCLEOTIDE SEQUENCE [LARGE SCALE GENOMIC DNA]</scope>
    <source>
        <strain evidence="3 4">KMB9</strain>
    </source>
</reference>
<keyword evidence="4" id="KW-1185">Reference proteome</keyword>
<comment type="caution">
    <text evidence="3">The sequence shown here is derived from an EMBL/GenBank/DDBJ whole genome shotgun (WGS) entry which is preliminary data.</text>
</comment>
<dbReference type="InterPro" id="IPR011856">
    <property type="entry name" value="tRNA_endonuc-like_dom_sf"/>
</dbReference>
<evidence type="ECO:0000313" key="4">
    <source>
        <dbReference type="Proteomes" id="UP000252357"/>
    </source>
</evidence>
<comment type="similarity">
    <text evidence="1 2">Belongs to the UPF0102 family.</text>
</comment>
<gene>
    <name evidence="3" type="ORF">DU000_09750</name>
</gene>
<sequence length="115" mass="12654">MPAEHLTRGAAAEAAARAHLETHGLRWVASNVRYRHGELDLIMQQHDTLVFVEVRYRQSARYGGAIASVTPAKQARVRAAAAAYLQAQSAYQSMPCRFDVVAITGNDIEWLTGAF</sequence>
<proteinExistence type="inferred from homology"/>
<organism evidence="3 4">
    <name type="scientific">Parvibium lacunae</name>
    <dbReference type="NCBI Taxonomy" id="1888893"/>
    <lineage>
        <taxon>Bacteria</taxon>
        <taxon>Pseudomonadati</taxon>
        <taxon>Pseudomonadota</taxon>
        <taxon>Betaproteobacteria</taxon>
        <taxon>Burkholderiales</taxon>
        <taxon>Alcaligenaceae</taxon>
        <taxon>Parvibium</taxon>
    </lineage>
</organism>
<dbReference type="GO" id="GO:0003676">
    <property type="term" value="F:nucleic acid binding"/>
    <property type="evidence" value="ECO:0007669"/>
    <property type="project" value="InterPro"/>
</dbReference>